<evidence type="ECO:0000313" key="4">
    <source>
        <dbReference type="Proteomes" id="UP001595833"/>
    </source>
</evidence>
<dbReference type="PANTHER" id="PTHR43441:SF2">
    <property type="entry name" value="FAMILY ACETYLTRANSFERASE, PUTATIVE (AFU_ORTHOLOGUE AFUA_7G00850)-RELATED"/>
    <property type="match status" value="1"/>
</dbReference>
<feature type="region of interest" description="Disordered" evidence="1">
    <location>
        <begin position="167"/>
        <end position="197"/>
    </location>
</feature>
<accession>A0ABV9Y3L4</accession>
<dbReference type="InterPro" id="IPR000182">
    <property type="entry name" value="GNAT_dom"/>
</dbReference>
<organism evidence="3 4">
    <name type="scientific">Saccharothrix xinjiangensis</name>
    <dbReference type="NCBI Taxonomy" id="204798"/>
    <lineage>
        <taxon>Bacteria</taxon>
        <taxon>Bacillati</taxon>
        <taxon>Actinomycetota</taxon>
        <taxon>Actinomycetes</taxon>
        <taxon>Pseudonocardiales</taxon>
        <taxon>Pseudonocardiaceae</taxon>
        <taxon>Saccharothrix</taxon>
    </lineage>
</organism>
<dbReference type="PANTHER" id="PTHR43441">
    <property type="entry name" value="RIBOSOMAL-PROTEIN-SERINE ACETYLTRANSFERASE"/>
    <property type="match status" value="1"/>
</dbReference>
<dbReference type="EMBL" id="JBHSJB010000017">
    <property type="protein sequence ID" value="MFC5055964.1"/>
    <property type="molecule type" value="Genomic_DNA"/>
</dbReference>
<reference evidence="4" key="1">
    <citation type="journal article" date="2019" name="Int. J. Syst. Evol. Microbiol.">
        <title>The Global Catalogue of Microorganisms (GCM) 10K type strain sequencing project: providing services to taxonomists for standard genome sequencing and annotation.</title>
        <authorList>
            <consortium name="The Broad Institute Genomics Platform"/>
            <consortium name="The Broad Institute Genome Sequencing Center for Infectious Disease"/>
            <person name="Wu L."/>
            <person name="Ma J."/>
        </authorList>
    </citation>
    <scope>NUCLEOTIDE SEQUENCE [LARGE SCALE GENOMIC DNA]</scope>
    <source>
        <strain evidence="4">KCTC 12848</strain>
    </source>
</reference>
<evidence type="ECO:0000313" key="3">
    <source>
        <dbReference type="EMBL" id="MFC5055964.1"/>
    </source>
</evidence>
<proteinExistence type="predicted"/>
<feature type="domain" description="N-acetyltransferase" evidence="2">
    <location>
        <begin position="1"/>
        <end position="160"/>
    </location>
</feature>
<sequence length="197" mass="21722">MRLRAIEPRDRPTLVGFDRDAADPGSPRVGGYRHWAAHRVRTPDSGEDLQFAIEALHSGVLVGSVSTVQADAASDRFSYGIGIGSRHRRRGYAADAITALLALMFGQRGHRTCEVGIYGGNSASLALHAGLGFRERKRLLDPDPSRGEFRHLVLMTITAREFAALHPDRAGSPDVGGPRRGRHWRERRGRHWSAQES</sequence>
<dbReference type="GO" id="GO:0016746">
    <property type="term" value="F:acyltransferase activity"/>
    <property type="evidence" value="ECO:0007669"/>
    <property type="project" value="UniProtKB-KW"/>
</dbReference>
<dbReference type="InterPro" id="IPR016181">
    <property type="entry name" value="Acyl_CoA_acyltransferase"/>
</dbReference>
<dbReference type="Proteomes" id="UP001595833">
    <property type="component" value="Unassembled WGS sequence"/>
</dbReference>
<dbReference type="RefSeq" id="WP_344039754.1">
    <property type="nucleotide sequence ID" value="NZ_BAAAKE010000018.1"/>
</dbReference>
<keyword evidence="3" id="KW-0808">Transferase</keyword>
<evidence type="ECO:0000256" key="1">
    <source>
        <dbReference type="SAM" id="MobiDB-lite"/>
    </source>
</evidence>
<dbReference type="Gene3D" id="3.40.630.30">
    <property type="match status" value="1"/>
</dbReference>
<dbReference type="InterPro" id="IPR051908">
    <property type="entry name" value="Ribosomal_N-acetyltransferase"/>
</dbReference>
<feature type="compositionally biased region" description="Basic residues" evidence="1">
    <location>
        <begin position="179"/>
        <end position="191"/>
    </location>
</feature>
<name>A0ABV9Y3L4_9PSEU</name>
<dbReference type="Pfam" id="PF13302">
    <property type="entry name" value="Acetyltransf_3"/>
    <property type="match status" value="1"/>
</dbReference>
<gene>
    <name evidence="3" type="ORF">ACFPFM_19680</name>
</gene>
<protein>
    <submittedName>
        <fullName evidence="3">GNAT family N-acetyltransferase</fullName>
        <ecNumber evidence="3">2.3.-.-</ecNumber>
    </submittedName>
</protein>
<comment type="caution">
    <text evidence="3">The sequence shown here is derived from an EMBL/GenBank/DDBJ whole genome shotgun (WGS) entry which is preliminary data.</text>
</comment>
<evidence type="ECO:0000259" key="2">
    <source>
        <dbReference type="PROSITE" id="PS51186"/>
    </source>
</evidence>
<keyword evidence="3" id="KW-0012">Acyltransferase</keyword>
<dbReference type="PROSITE" id="PS51186">
    <property type="entry name" value="GNAT"/>
    <property type="match status" value="1"/>
</dbReference>
<keyword evidence="4" id="KW-1185">Reference proteome</keyword>
<dbReference type="EC" id="2.3.-.-" evidence="3"/>
<dbReference type="SUPFAM" id="SSF55729">
    <property type="entry name" value="Acyl-CoA N-acyltransferases (Nat)"/>
    <property type="match status" value="1"/>
</dbReference>